<keyword evidence="3 7" id="KW-0863">Zinc-finger</keyword>
<dbReference type="Gene3D" id="3.40.1360.10">
    <property type="match status" value="1"/>
</dbReference>
<organism evidence="9 10">
    <name type="scientific">Candidatus Ryanbacteria bacterium RIFCSPHIGHO2_01_45_13</name>
    <dbReference type="NCBI Taxonomy" id="1802112"/>
    <lineage>
        <taxon>Bacteria</taxon>
        <taxon>Candidatus Ryaniibacteriota</taxon>
    </lineage>
</organism>
<keyword evidence="5 7" id="KW-0233">DNA recombination</keyword>
<keyword evidence="6 7" id="KW-0234">DNA repair</keyword>
<comment type="caution">
    <text evidence="9">The sequence shown here is derived from an EMBL/GenBank/DDBJ whole genome shotgun (WGS) entry which is preliminary data.</text>
</comment>
<accession>A0A1G2FZE1</accession>
<comment type="caution">
    <text evidence="7">Lacks conserved residue(s) required for the propagation of feature annotation.</text>
</comment>
<evidence type="ECO:0000256" key="7">
    <source>
        <dbReference type="HAMAP-Rule" id="MF_00017"/>
    </source>
</evidence>
<dbReference type="PANTHER" id="PTHR30446:SF0">
    <property type="entry name" value="RECOMBINATION PROTEIN RECR"/>
    <property type="match status" value="1"/>
</dbReference>
<dbReference type="EMBL" id="MHNI01000012">
    <property type="protein sequence ID" value="OGZ42941.1"/>
    <property type="molecule type" value="Genomic_DNA"/>
</dbReference>
<dbReference type="SUPFAM" id="SSF111304">
    <property type="entry name" value="Recombination protein RecR"/>
    <property type="match status" value="1"/>
</dbReference>
<sequence length="210" mass="23581">MATPLNIQKLIGYLVRLPGIGPRQAARFAYALLDWDKESTDSLAAVLADLKKSVQRCNVCGRAIEKTQDIDICTSCKNLQSGHPILVIEKDQDLENIERSGYFQGAYHLLGGLILDEKKEGLVHKRVKGLYERIETLMNNRNLKKPIEIIVAVSATPEGDATALYLERVLEPFIKKNEIQFQRLGRGLSTGSELEYADPETIKFALKNRK</sequence>
<dbReference type="InterPro" id="IPR006171">
    <property type="entry name" value="TOPRIM_dom"/>
</dbReference>
<dbReference type="InterPro" id="IPR023627">
    <property type="entry name" value="Rcmb_RecR"/>
</dbReference>
<dbReference type="GO" id="GO:0003677">
    <property type="term" value="F:DNA binding"/>
    <property type="evidence" value="ECO:0007669"/>
    <property type="project" value="UniProtKB-UniRule"/>
</dbReference>
<dbReference type="AlphaFoldDB" id="A0A1G2FZE1"/>
<evidence type="ECO:0000259" key="8">
    <source>
        <dbReference type="PROSITE" id="PS50880"/>
    </source>
</evidence>
<name>A0A1G2FZE1_9BACT</name>
<evidence type="ECO:0000256" key="2">
    <source>
        <dbReference type="ARBA" id="ARBA00022763"/>
    </source>
</evidence>
<keyword evidence="1 7" id="KW-0479">Metal-binding</keyword>
<dbReference type="GO" id="GO:0006310">
    <property type="term" value="P:DNA recombination"/>
    <property type="evidence" value="ECO:0007669"/>
    <property type="project" value="UniProtKB-UniRule"/>
</dbReference>
<comment type="function">
    <text evidence="7">May play a role in DNA repair. It seems to be involved in an RecBC-independent recombinational process of DNA repair. It may act with RecF and RecO.</text>
</comment>
<dbReference type="Pfam" id="PF13662">
    <property type="entry name" value="Toprim_4"/>
    <property type="match status" value="1"/>
</dbReference>
<proteinExistence type="inferred from homology"/>
<evidence type="ECO:0000313" key="9">
    <source>
        <dbReference type="EMBL" id="OGZ42941.1"/>
    </source>
</evidence>
<comment type="similarity">
    <text evidence="7">Belongs to the RecR family.</text>
</comment>
<dbReference type="Pfam" id="PF21176">
    <property type="entry name" value="RecR_HhH"/>
    <property type="match status" value="1"/>
</dbReference>
<dbReference type="Pfam" id="PF21175">
    <property type="entry name" value="RecR_C"/>
    <property type="match status" value="1"/>
</dbReference>
<dbReference type="HAMAP" id="MF_00017">
    <property type="entry name" value="RecR"/>
    <property type="match status" value="1"/>
</dbReference>
<dbReference type="PANTHER" id="PTHR30446">
    <property type="entry name" value="RECOMBINATION PROTEIN RECR"/>
    <property type="match status" value="1"/>
</dbReference>
<evidence type="ECO:0000256" key="6">
    <source>
        <dbReference type="ARBA" id="ARBA00023204"/>
    </source>
</evidence>
<gene>
    <name evidence="7" type="primary">recR</name>
    <name evidence="9" type="ORF">A2W41_02400</name>
</gene>
<dbReference type="PROSITE" id="PS50880">
    <property type="entry name" value="TOPRIM"/>
    <property type="match status" value="1"/>
</dbReference>
<dbReference type="Proteomes" id="UP000176700">
    <property type="component" value="Unassembled WGS sequence"/>
</dbReference>
<dbReference type="Gene3D" id="1.10.8.420">
    <property type="entry name" value="RecR Domain 1"/>
    <property type="match status" value="1"/>
</dbReference>
<evidence type="ECO:0000313" key="10">
    <source>
        <dbReference type="Proteomes" id="UP000176700"/>
    </source>
</evidence>
<keyword evidence="4 7" id="KW-0862">Zinc</keyword>
<evidence type="ECO:0000256" key="3">
    <source>
        <dbReference type="ARBA" id="ARBA00022771"/>
    </source>
</evidence>
<dbReference type="GO" id="GO:0008270">
    <property type="term" value="F:zinc ion binding"/>
    <property type="evidence" value="ECO:0007669"/>
    <property type="project" value="UniProtKB-KW"/>
</dbReference>
<evidence type="ECO:0000256" key="1">
    <source>
        <dbReference type="ARBA" id="ARBA00022723"/>
    </source>
</evidence>
<dbReference type="InterPro" id="IPR000093">
    <property type="entry name" value="DNA_Rcmb_RecR"/>
</dbReference>
<evidence type="ECO:0000256" key="5">
    <source>
        <dbReference type="ARBA" id="ARBA00023172"/>
    </source>
</evidence>
<keyword evidence="2 7" id="KW-0227">DNA damage</keyword>
<protein>
    <recommendedName>
        <fullName evidence="7">Recombination protein RecR</fullName>
    </recommendedName>
</protein>
<feature type="domain" description="Toprim" evidence="8">
    <location>
        <begin position="83"/>
        <end position="189"/>
    </location>
</feature>
<reference evidence="9 10" key="1">
    <citation type="journal article" date="2016" name="Nat. Commun.">
        <title>Thousands of microbial genomes shed light on interconnected biogeochemical processes in an aquifer system.</title>
        <authorList>
            <person name="Anantharaman K."/>
            <person name="Brown C.T."/>
            <person name="Hug L.A."/>
            <person name="Sharon I."/>
            <person name="Castelle C.J."/>
            <person name="Probst A.J."/>
            <person name="Thomas B.C."/>
            <person name="Singh A."/>
            <person name="Wilkins M.J."/>
            <person name="Karaoz U."/>
            <person name="Brodie E.L."/>
            <person name="Williams K.H."/>
            <person name="Hubbard S.S."/>
            <person name="Banfield J.F."/>
        </authorList>
    </citation>
    <scope>NUCLEOTIDE SEQUENCE [LARGE SCALE GENOMIC DNA]</scope>
</reference>
<dbReference type="GO" id="GO:0006281">
    <property type="term" value="P:DNA repair"/>
    <property type="evidence" value="ECO:0007669"/>
    <property type="project" value="UniProtKB-UniRule"/>
</dbReference>
<evidence type="ECO:0000256" key="4">
    <source>
        <dbReference type="ARBA" id="ARBA00022833"/>
    </source>
</evidence>